<reference evidence="2" key="2">
    <citation type="submission" date="2015-01" db="EMBL/GenBank/DDBJ databases">
        <title>Evolutionary Origins and Diversification of the Mycorrhizal Mutualists.</title>
        <authorList>
            <consortium name="DOE Joint Genome Institute"/>
            <consortium name="Mycorrhizal Genomics Consortium"/>
            <person name="Kohler A."/>
            <person name="Kuo A."/>
            <person name="Nagy L.G."/>
            <person name="Floudas D."/>
            <person name="Copeland A."/>
            <person name="Barry K.W."/>
            <person name="Cichocki N."/>
            <person name="Veneault-Fourrey C."/>
            <person name="LaButti K."/>
            <person name="Lindquist E.A."/>
            <person name="Lipzen A."/>
            <person name="Lundell T."/>
            <person name="Morin E."/>
            <person name="Murat C."/>
            <person name="Riley R."/>
            <person name="Ohm R."/>
            <person name="Sun H."/>
            <person name="Tunlid A."/>
            <person name="Henrissat B."/>
            <person name="Grigoriev I.V."/>
            <person name="Hibbett D.S."/>
            <person name="Martin F."/>
        </authorList>
    </citation>
    <scope>NUCLEOTIDE SEQUENCE [LARGE SCALE GENOMIC DNA]</scope>
    <source>
        <strain evidence="2">UH-Slu-Lm8-n1</strain>
    </source>
</reference>
<proteinExistence type="predicted"/>
<protein>
    <submittedName>
        <fullName evidence="1">Uncharacterized protein</fullName>
    </submittedName>
</protein>
<accession>A0A0D0AXU1</accession>
<dbReference type="EMBL" id="KN835506">
    <property type="protein sequence ID" value="KIK36703.1"/>
    <property type="molecule type" value="Genomic_DNA"/>
</dbReference>
<evidence type="ECO:0000313" key="1">
    <source>
        <dbReference type="EMBL" id="KIK36703.1"/>
    </source>
</evidence>
<dbReference type="HOGENOM" id="CLU_033557_2_0_1"/>
<reference evidence="1 2" key="1">
    <citation type="submission" date="2014-04" db="EMBL/GenBank/DDBJ databases">
        <authorList>
            <consortium name="DOE Joint Genome Institute"/>
            <person name="Kuo A."/>
            <person name="Ruytinx J."/>
            <person name="Rineau F."/>
            <person name="Colpaert J."/>
            <person name="Kohler A."/>
            <person name="Nagy L.G."/>
            <person name="Floudas D."/>
            <person name="Copeland A."/>
            <person name="Barry K.W."/>
            <person name="Cichocki N."/>
            <person name="Veneault-Fourrey C."/>
            <person name="LaButti K."/>
            <person name="Lindquist E.A."/>
            <person name="Lipzen A."/>
            <person name="Lundell T."/>
            <person name="Morin E."/>
            <person name="Murat C."/>
            <person name="Sun H."/>
            <person name="Tunlid A."/>
            <person name="Henrissat B."/>
            <person name="Grigoriev I.V."/>
            <person name="Hibbett D.S."/>
            <person name="Martin F."/>
            <person name="Nordberg H.P."/>
            <person name="Cantor M.N."/>
            <person name="Hua S.X."/>
        </authorList>
    </citation>
    <scope>NUCLEOTIDE SEQUENCE [LARGE SCALE GENOMIC DNA]</scope>
    <source>
        <strain evidence="1 2">UH-Slu-Lm8-n1</strain>
    </source>
</reference>
<keyword evidence="2" id="KW-1185">Reference proteome</keyword>
<dbReference type="AlphaFoldDB" id="A0A0D0AXU1"/>
<dbReference type="OrthoDB" id="2681472at2759"/>
<dbReference type="InParanoid" id="A0A0D0AXU1"/>
<organism evidence="1 2">
    <name type="scientific">Suillus luteus UH-Slu-Lm8-n1</name>
    <dbReference type="NCBI Taxonomy" id="930992"/>
    <lineage>
        <taxon>Eukaryota</taxon>
        <taxon>Fungi</taxon>
        <taxon>Dikarya</taxon>
        <taxon>Basidiomycota</taxon>
        <taxon>Agaricomycotina</taxon>
        <taxon>Agaricomycetes</taxon>
        <taxon>Agaricomycetidae</taxon>
        <taxon>Boletales</taxon>
        <taxon>Suillineae</taxon>
        <taxon>Suillaceae</taxon>
        <taxon>Suillus</taxon>
    </lineage>
</organism>
<evidence type="ECO:0000313" key="2">
    <source>
        <dbReference type="Proteomes" id="UP000054485"/>
    </source>
</evidence>
<dbReference type="Proteomes" id="UP000054485">
    <property type="component" value="Unassembled WGS sequence"/>
</dbReference>
<name>A0A0D0AXU1_9AGAM</name>
<sequence>MYVSTPNYLEFLTTMLAKHDKSLYKVTEKKRYTFKYLPGASRSRTEAMDVDNKNDYAEMAKKIISEKLKKIKIFIDMKNVEKLPVSTHEASLENFSSLGNAATNESGESEDEETVLVVETGASELEREIAHYQRLIIKKWGNDYDNSIMYIHASGMEIPCTPAMVKDWARAMYDGEATTSMPPNIPSFDPAKREPALHPMRRTASATSMAPPTVNANDINHATIPSTPIVRASVLTQSPAILTPSKLTRFLEYAEQELGVSQAMMYESSLRSIGAGPDILVEIADQELARIGLTPGDIIRLKKGSVTWWNGPLAKNELMDSTKRKHSDTTNSEIPEDRRYQYEKRYHDGGRARINGSRMRIEERPPGECPDLDYDLYHFCGNRREWVPFPPGYTFDAEGSREDEDPFR</sequence>
<gene>
    <name evidence="1" type="ORF">CY34DRAFT_26258</name>
</gene>